<dbReference type="AlphaFoldDB" id="A0A8J4CKE4"/>
<reference evidence="2" key="1">
    <citation type="journal article" date="2021" name="Proc. Natl. Acad. Sci. U.S.A.">
        <title>Three genomes in the algal genus Volvox reveal the fate of a haploid sex-determining region after a transition to homothallism.</title>
        <authorList>
            <person name="Yamamoto K."/>
            <person name="Hamaji T."/>
            <person name="Kawai-Toyooka H."/>
            <person name="Matsuzaki R."/>
            <person name="Takahashi F."/>
            <person name="Nishimura Y."/>
            <person name="Kawachi M."/>
            <person name="Noguchi H."/>
            <person name="Minakuchi Y."/>
            <person name="Umen J.G."/>
            <person name="Toyoda A."/>
            <person name="Nozaki H."/>
        </authorList>
    </citation>
    <scope>NUCLEOTIDE SEQUENCE</scope>
    <source>
        <strain evidence="2">NIES-3786</strain>
    </source>
</reference>
<organism evidence="2 3">
    <name type="scientific">Volvox reticuliferus</name>
    <dbReference type="NCBI Taxonomy" id="1737510"/>
    <lineage>
        <taxon>Eukaryota</taxon>
        <taxon>Viridiplantae</taxon>
        <taxon>Chlorophyta</taxon>
        <taxon>core chlorophytes</taxon>
        <taxon>Chlorophyceae</taxon>
        <taxon>CS clade</taxon>
        <taxon>Chlamydomonadales</taxon>
        <taxon>Volvocaceae</taxon>
        <taxon>Volvox</taxon>
    </lineage>
</organism>
<accession>A0A8J4CKE4</accession>
<keyword evidence="1" id="KW-0732">Signal</keyword>
<dbReference type="EMBL" id="BNCP01000022">
    <property type="protein sequence ID" value="GIL81913.1"/>
    <property type="molecule type" value="Genomic_DNA"/>
</dbReference>
<comment type="caution">
    <text evidence="2">The sequence shown here is derived from an EMBL/GenBank/DDBJ whole genome shotgun (WGS) entry which is preliminary data.</text>
</comment>
<gene>
    <name evidence="2" type="ORF">Vretifemale_10883</name>
</gene>
<keyword evidence="3" id="KW-1185">Reference proteome</keyword>
<evidence type="ECO:0000256" key="1">
    <source>
        <dbReference type="SAM" id="SignalP"/>
    </source>
</evidence>
<name>A0A8J4CKE4_9CHLO</name>
<dbReference type="OrthoDB" id="528668at2759"/>
<evidence type="ECO:0000313" key="3">
    <source>
        <dbReference type="Proteomes" id="UP000747110"/>
    </source>
</evidence>
<sequence>GKKSKMAASRTIFHAIGALLLLCLSAAAVGARRVADSPKGLGGAIIAVANLTGTPGASGRAVFNWYNERGSVNVTLKGSLTNITMSHIQWHNKTLGNPIMAGIIPRMVSWMPKMLDPPVSYTKSYTFNATFDTRYLAMITRGMTAKTFLSLLEQGNLVVIVYTTDQPWGALQGPLICKADCKSHTGY</sequence>
<evidence type="ECO:0000313" key="2">
    <source>
        <dbReference type="EMBL" id="GIL81913.1"/>
    </source>
</evidence>
<proteinExistence type="predicted"/>
<feature type="non-terminal residue" evidence="2">
    <location>
        <position position="187"/>
    </location>
</feature>
<feature type="chain" id="PRO_5035304702" evidence="1">
    <location>
        <begin position="32"/>
        <end position="187"/>
    </location>
</feature>
<feature type="signal peptide" evidence="1">
    <location>
        <begin position="1"/>
        <end position="31"/>
    </location>
</feature>
<protein>
    <submittedName>
        <fullName evidence="2">Uncharacterized protein</fullName>
    </submittedName>
</protein>
<dbReference type="Proteomes" id="UP000747110">
    <property type="component" value="Unassembled WGS sequence"/>
</dbReference>